<dbReference type="EMBL" id="LAZR01021830">
    <property type="protein sequence ID" value="KKL83977.1"/>
    <property type="molecule type" value="Genomic_DNA"/>
</dbReference>
<sequence length="40" mass="4387">MLEANKAIDLDNNGAAEYTTGNGTLSIRLWFIQVPMVAFT</sequence>
<comment type="caution">
    <text evidence="1">The sequence shown here is derived from an EMBL/GenBank/DDBJ whole genome shotgun (WGS) entry which is preliminary data.</text>
</comment>
<accession>A0A0F9I972</accession>
<proteinExistence type="predicted"/>
<dbReference type="AlphaFoldDB" id="A0A0F9I972"/>
<name>A0A0F9I972_9ZZZZ</name>
<protein>
    <submittedName>
        <fullName evidence="1">Uncharacterized protein</fullName>
    </submittedName>
</protein>
<gene>
    <name evidence="1" type="ORF">LCGC14_1969320</name>
</gene>
<reference evidence="1" key="1">
    <citation type="journal article" date="2015" name="Nature">
        <title>Complex archaea that bridge the gap between prokaryotes and eukaryotes.</title>
        <authorList>
            <person name="Spang A."/>
            <person name="Saw J.H."/>
            <person name="Jorgensen S.L."/>
            <person name="Zaremba-Niedzwiedzka K."/>
            <person name="Martijn J."/>
            <person name="Lind A.E."/>
            <person name="van Eijk R."/>
            <person name="Schleper C."/>
            <person name="Guy L."/>
            <person name="Ettema T.J."/>
        </authorList>
    </citation>
    <scope>NUCLEOTIDE SEQUENCE</scope>
</reference>
<evidence type="ECO:0000313" key="1">
    <source>
        <dbReference type="EMBL" id="KKL83977.1"/>
    </source>
</evidence>
<organism evidence="1">
    <name type="scientific">marine sediment metagenome</name>
    <dbReference type="NCBI Taxonomy" id="412755"/>
    <lineage>
        <taxon>unclassified sequences</taxon>
        <taxon>metagenomes</taxon>
        <taxon>ecological metagenomes</taxon>
    </lineage>
</organism>